<proteinExistence type="predicted"/>
<comment type="caution">
    <text evidence="1">The sequence shown here is derived from an EMBL/GenBank/DDBJ whole genome shotgun (WGS) entry which is preliminary data.</text>
</comment>
<accession>A0ACC1S1J1</accession>
<gene>
    <name evidence="1" type="ORF">NM688_g7762</name>
</gene>
<dbReference type="EMBL" id="JANHOG010001902">
    <property type="protein sequence ID" value="KAJ3530077.1"/>
    <property type="molecule type" value="Genomic_DNA"/>
</dbReference>
<reference evidence="1" key="1">
    <citation type="submission" date="2022-07" db="EMBL/GenBank/DDBJ databases">
        <title>Genome Sequence of Phlebia brevispora.</title>
        <authorList>
            <person name="Buettner E."/>
        </authorList>
    </citation>
    <scope>NUCLEOTIDE SEQUENCE</scope>
    <source>
        <strain evidence="1">MPL23</strain>
    </source>
</reference>
<keyword evidence="2" id="KW-1185">Reference proteome</keyword>
<evidence type="ECO:0000313" key="1">
    <source>
        <dbReference type="EMBL" id="KAJ3530077.1"/>
    </source>
</evidence>
<evidence type="ECO:0000313" key="2">
    <source>
        <dbReference type="Proteomes" id="UP001148662"/>
    </source>
</evidence>
<protein>
    <submittedName>
        <fullName evidence="1">Uncharacterized protein</fullName>
    </submittedName>
</protein>
<name>A0ACC1S1J1_9APHY</name>
<organism evidence="1 2">
    <name type="scientific">Phlebia brevispora</name>
    <dbReference type="NCBI Taxonomy" id="194682"/>
    <lineage>
        <taxon>Eukaryota</taxon>
        <taxon>Fungi</taxon>
        <taxon>Dikarya</taxon>
        <taxon>Basidiomycota</taxon>
        <taxon>Agaricomycotina</taxon>
        <taxon>Agaricomycetes</taxon>
        <taxon>Polyporales</taxon>
        <taxon>Meruliaceae</taxon>
        <taxon>Phlebia</taxon>
    </lineage>
</organism>
<sequence length="337" mass="38265">MKPSLNYATPSSTSSADRPNQWLVPIGSAPLCLTYQVHWGNSLTDDPSKLGHSATRIGQKGLANLKKVDYYPAAYLAYIVLDARMLDCWQIFFGCVDLVEYFAALEASNALPTLDALSDMARALYFRYSSRQAYLRALRGDLNEDWGVQSGSTWTPPHQCHRASDKPKARTSKLKGYTAEALEEDFKGDQALAHSILFMHDTIISREIALAVPEGDIGHVYEELKVSITPLDMQSPARYTSYGFEQQCQLEYEFTEPLRELFLENWIINPSGLPGGYKAGDHHMHLERHNLELQNQMTRRDIEWDSTLSRQVVSPNIDKLIEIKNTFSRRRWLSEAT</sequence>
<dbReference type="Proteomes" id="UP001148662">
    <property type="component" value="Unassembled WGS sequence"/>
</dbReference>